<protein>
    <submittedName>
        <fullName evidence="2">[NiFe] hydrogenase metallocenter assembly protein HypF</fullName>
    </submittedName>
</protein>
<dbReference type="PANTHER" id="PTHR42959:SF1">
    <property type="entry name" value="CARBAMOYLTRANSFERASE HYPF"/>
    <property type="match status" value="1"/>
</dbReference>
<evidence type="ECO:0000259" key="1">
    <source>
        <dbReference type="Pfam" id="PF22521"/>
    </source>
</evidence>
<gene>
    <name evidence="2" type="ORF">MNB_ARC-1_61</name>
</gene>
<dbReference type="Gene3D" id="3.30.420.360">
    <property type="match status" value="1"/>
</dbReference>
<dbReference type="GO" id="GO:0016743">
    <property type="term" value="F:carboxyl- or carbamoyltransferase activity"/>
    <property type="evidence" value="ECO:0007669"/>
    <property type="project" value="TreeGrafter"/>
</dbReference>
<evidence type="ECO:0000313" key="2">
    <source>
        <dbReference type="EMBL" id="VAY87742.1"/>
    </source>
</evidence>
<accession>A0A3B1E7E3</accession>
<dbReference type="PANTHER" id="PTHR42959">
    <property type="entry name" value="CARBAMOYLTRANSFERASE"/>
    <property type="match status" value="1"/>
</dbReference>
<sequence>MSGVCQTQSYEGEAGLACEMAYNHHCKDSFAYSLDNNTIDIKFDFFNKNIVSMFINTLANIIIDISLKHKQDIILCGGVFQNKTLLELTIKQLEKNNIKYFYNQNIPINDSSIALGQIWWAVSNNII</sequence>
<dbReference type="InterPro" id="IPR051060">
    <property type="entry name" value="Carbamoyltrans_HypF-like"/>
</dbReference>
<reference evidence="2" key="1">
    <citation type="submission" date="2018-10" db="EMBL/GenBank/DDBJ databases">
        <authorList>
            <person name="Aoki K."/>
        </authorList>
    </citation>
    <scope>NUCLEOTIDE SEQUENCE</scope>
</reference>
<dbReference type="Gene3D" id="3.30.420.560">
    <property type="match status" value="1"/>
</dbReference>
<dbReference type="Gene3D" id="1.10.357.160">
    <property type="match status" value="1"/>
</dbReference>
<dbReference type="Pfam" id="PF22521">
    <property type="entry name" value="HypF_C_2"/>
    <property type="match status" value="1"/>
</dbReference>
<feature type="domain" description="Carbamoyltransferase Kae1-like" evidence="1">
    <location>
        <begin position="2"/>
        <end position="117"/>
    </location>
</feature>
<name>A0A3B1E7E3_9ZZZZ</name>
<organism evidence="2">
    <name type="scientific">hydrothermal vent metagenome</name>
    <dbReference type="NCBI Taxonomy" id="652676"/>
    <lineage>
        <taxon>unclassified sequences</taxon>
        <taxon>metagenomes</taxon>
        <taxon>ecological metagenomes</taxon>
    </lineage>
</organism>
<dbReference type="AlphaFoldDB" id="A0A3B1E7E3"/>
<dbReference type="GO" id="GO:0008270">
    <property type="term" value="F:zinc ion binding"/>
    <property type="evidence" value="ECO:0007669"/>
    <property type="project" value="TreeGrafter"/>
</dbReference>
<dbReference type="InterPro" id="IPR055128">
    <property type="entry name" value="HypF_C_2"/>
</dbReference>
<dbReference type="EMBL" id="UOYO01000031">
    <property type="protein sequence ID" value="VAY87742.1"/>
    <property type="molecule type" value="Genomic_DNA"/>
</dbReference>
<proteinExistence type="predicted"/>
<dbReference type="GO" id="GO:0051604">
    <property type="term" value="P:protein maturation"/>
    <property type="evidence" value="ECO:0007669"/>
    <property type="project" value="TreeGrafter"/>
</dbReference>